<dbReference type="Gene3D" id="3.30.160.60">
    <property type="entry name" value="Classic Zinc Finger"/>
    <property type="match status" value="2"/>
</dbReference>
<evidence type="ECO:0000256" key="3">
    <source>
        <dbReference type="ARBA" id="ARBA00022771"/>
    </source>
</evidence>
<dbReference type="GO" id="GO:0000981">
    <property type="term" value="F:DNA-binding transcription factor activity, RNA polymerase II-specific"/>
    <property type="evidence" value="ECO:0007669"/>
    <property type="project" value="TreeGrafter"/>
</dbReference>
<dbReference type="PANTHER" id="PTHR19818:SF139">
    <property type="entry name" value="PAIR-RULE PROTEIN ODD-PAIRED"/>
    <property type="match status" value="1"/>
</dbReference>
<keyword evidence="3 5" id="KW-0863">Zinc-finger</keyword>
<feature type="domain" description="C2H2-type" evidence="8">
    <location>
        <begin position="119"/>
        <end position="148"/>
    </location>
</feature>
<dbReference type="GO" id="GO:0008270">
    <property type="term" value="F:zinc ion binding"/>
    <property type="evidence" value="ECO:0007669"/>
    <property type="project" value="UniProtKB-KW"/>
</dbReference>
<dbReference type="SUPFAM" id="SSF57667">
    <property type="entry name" value="beta-beta-alpha zinc fingers"/>
    <property type="match status" value="1"/>
</dbReference>
<evidence type="ECO:0000313" key="10">
    <source>
        <dbReference type="Proteomes" id="UP000580250"/>
    </source>
</evidence>
<keyword evidence="7" id="KW-0732">Signal</keyword>
<feature type="compositionally biased region" description="Polar residues" evidence="6">
    <location>
        <begin position="25"/>
        <end position="37"/>
    </location>
</feature>
<feature type="compositionally biased region" description="Polar residues" evidence="6">
    <location>
        <begin position="46"/>
        <end position="62"/>
    </location>
</feature>
<evidence type="ECO:0000256" key="6">
    <source>
        <dbReference type="SAM" id="MobiDB-lite"/>
    </source>
</evidence>
<dbReference type="GO" id="GO:0005634">
    <property type="term" value="C:nucleus"/>
    <property type="evidence" value="ECO:0007669"/>
    <property type="project" value="UniProtKB-ARBA"/>
</dbReference>
<comment type="caution">
    <text evidence="9">The sequence shown here is derived from an EMBL/GenBank/DDBJ whole genome shotgun (WGS) entry which is preliminary data.</text>
</comment>
<evidence type="ECO:0000256" key="7">
    <source>
        <dbReference type="SAM" id="SignalP"/>
    </source>
</evidence>
<dbReference type="PROSITE" id="PS00028">
    <property type="entry name" value="ZINC_FINGER_C2H2_1"/>
    <property type="match status" value="2"/>
</dbReference>
<dbReference type="InterPro" id="IPR036236">
    <property type="entry name" value="Znf_C2H2_sf"/>
</dbReference>
<dbReference type="InterPro" id="IPR050329">
    <property type="entry name" value="GLI_C2H2-zinc-finger"/>
</dbReference>
<dbReference type="PANTHER" id="PTHR19818">
    <property type="entry name" value="ZINC FINGER PROTEIN ZIC AND GLI"/>
    <property type="match status" value="1"/>
</dbReference>
<evidence type="ECO:0000256" key="4">
    <source>
        <dbReference type="ARBA" id="ARBA00022833"/>
    </source>
</evidence>
<evidence type="ECO:0000256" key="1">
    <source>
        <dbReference type="ARBA" id="ARBA00022723"/>
    </source>
</evidence>
<dbReference type="Pfam" id="PF00096">
    <property type="entry name" value="zf-C2H2"/>
    <property type="match status" value="1"/>
</dbReference>
<feature type="domain" description="C2H2-type" evidence="8">
    <location>
        <begin position="182"/>
        <end position="216"/>
    </location>
</feature>
<dbReference type="GO" id="GO:0045944">
    <property type="term" value="P:positive regulation of transcription by RNA polymerase II"/>
    <property type="evidence" value="ECO:0007669"/>
    <property type="project" value="UniProtKB-ARBA"/>
</dbReference>
<dbReference type="InterPro" id="IPR013087">
    <property type="entry name" value="Znf_C2H2_type"/>
</dbReference>
<feature type="domain" description="C2H2-type" evidence="8">
    <location>
        <begin position="152"/>
        <end position="181"/>
    </location>
</feature>
<dbReference type="Proteomes" id="UP000580250">
    <property type="component" value="Unassembled WGS sequence"/>
</dbReference>
<keyword evidence="4" id="KW-0862">Zinc</keyword>
<evidence type="ECO:0000256" key="5">
    <source>
        <dbReference type="PROSITE-ProRule" id="PRU00042"/>
    </source>
</evidence>
<dbReference type="EMBL" id="CAJEWN010000709">
    <property type="protein sequence ID" value="CAD2188698.1"/>
    <property type="molecule type" value="Genomic_DNA"/>
</dbReference>
<dbReference type="AlphaFoldDB" id="A0A6V7WNY0"/>
<feature type="chain" id="PRO_5028319828" description="C2H2-type domain-containing protein" evidence="7">
    <location>
        <begin position="21"/>
        <end position="350"/>
    </location>
</feature>
<proteinExistence type="predicted"/>
<dbReference type="FunFam" id="3.30.160.60:FF:002343">
    <property type="entry name" value="Zinc finger protein 33A"/>
    <property type="match status" value="1"/>
</dbReference>
<reference evidence="9 10" key="1">
    <citation type="submission" date="2020-08" db="EMBL/GenBank/DDBJ databases">
        <authorList>
            <person name="Koutsovoulos G."/>
            <person name="Danchin GJ E."/>
        </authorList>
    </citation>
    <scope>NUCLEOTIDE SEQUENCE [LARGE SCALE GENOMIC DNA]</scope>
</reference>
<dbReference type="PROSITE" id="PS50157">
    <property type="entry name" value="ZINC_FINGER_C2H2_2"/>
    <property type="match status" value="3"/>
</dbReference>
<sequence>MKLSIFLLFCLFFILDLANSTKKNYGKSGQNNFNPSQYRDVETSETETSGHVVTGTGSIPSNTEVYTQEGNPSGLETFQILSNLNQDLGNHPYLFPPQHQQMNVGQGLMENQGSDSYSAKCEWNGCGSVFSIKDAFVEHVKEHTKDQKGPWRNCFWSGCNGKSIFSTNFAKHIRTHTGVKPYVCKYVDQDGVICNKEYKRQENLKVHQRNHTGEEIEYKCAHCPLTFTSRRGKYYHEKRKHGAGSSADNEAVIGHATNLHEGDYPQNIPEGVQLNFVHPAYQSGGHQPFDYSAYTHQGGFTANQENNENEGETLIHNTGVPSHIFKIKTIINNFKRFFLKSFLLNFYIKN</sequence>
<keyword evidence="1" id="KW-0479">Metal-binding</keyword>
<dbReference type="OrthoDB" id="5968217at2759"/>
<gene>
    <name evidence="9" type="ORF">MENT_LOCUS41366</name>
</gene>
<protein>
    <recommendedName>
        <fullName evidence="8">C2H2-type domain-containing protein</fullName>
    </recommendedName>
</protein>
<evidence type="ECO:0000259" key="8">
    <source>
        <dbReference type="PROSITE" id="PS50157"/>
    </source>
</evidence>
<keyword evidence="2" id="KW-0677">Repeat</keyword>
<evidence type="ECO:0000313" key="9">
    <source>
        <dbReference type="EMBL" id="CAD2188698.1"/>
    </source>
</evidence>
<feature type="signal peptide" evidence="7">
    <location>
        <begin position="1"/>
        <end position="20"/>
    </location>
</feature>
<accession>A0A6V7WNY0</accession>
<evidence type="ECO:0000256" key="2">
    <source>
        <dbReference type="ARBA" id="ARBA00022737"/>
    </source>
</evidence>
<name>A0A6V7WNY0_MELEN</name>
<organism evidence="9 10">
    <name type="scientific">Meloidogyne enterolobii</name>
    <name type="common">Root-knot nematode worm</name>
    <name type="synonym">Meloidogyne mayaguensis</name>
    <dbReference type="NCBI Taxonomy" id="390850"/>
    <lineage>
        <taxon>Eukaryota</taxon>
        <taxon>Metazoa</taxon>
        <taxon>Ecdysozoa</taxon>
        <taxon>Nematoda</taxon>
        <taxon>Chromadorea</taxon>
        <taxon>Rhabditida</taxon>
        <taxon>Tylenchina</taxon>
        <taxon>Tylenchomorpha</taxon>
        <taxon>Tylenchoidea</taxon>
        <taxon>Meloidogynidae</taxon>
        <taxon>Meloidogyninae</taxon>
        <taxon>Meloidogyne</taxon>
    </lineage>
</organism>
<dbReference type="SMART" id="SM00355">
    <property type="entry name" value="ZnF_C2H2"/>
    <property type="match status" value="4"/>
</dbReference>
<feature type="region of interest" description="Disordered" evidence="6">
    <location>
        <begin position="25"/>
        <end position="62"/>
    </location>
</feature>
<dbReference type="GO" id="GO:0000978">
    <property type="term" value="F:RNA polymerase II cis-regulatory region sequence-specific DNA binding"/>
    <property type="evidence" value="ECO:0007669"/>
    <property type="project" value="TreeGrafter"/>
</dbReference>